<evidence type="ECO:0000256" key="4">
    <source>
        <dbReference type="ARBA" id="ARBA00022982"/>
    </source>
</evidence>
<dbReference type="InterPro" id="IPR036280">
    <property type="entry name" value="Multihaem_cyt_sf"/>
</dbReference>
<evidence type="ECO:0000256" key="7">
    <source>
        <dbReference type="SAM" id="SignalP"/>
    </source>
</evidence>
<comment type="cofactor">
    <cofactor evidence="6">
        <name>heme c</name>
        <dbReference type="ChEBI" id="CHEBI:61717"/>
    </cofactor>
    <text evidence="6">Binds 4 heme c groups covalently per monomer.</text>
</comment>
<feature type="signal peptide" evidence="7">
    <location>
        <begin position="1"/>
        <end position="19"/>
    </location>
</feature>
<dbReference type="GO" id="GO:0009055">
    <property type="term" value="F:electron transfer activity"/>
    <property type="evidence" value="ECO:0007669"/>
    <property type="project" value="InterPro"/>
</dbReference>
<dbReference type="InterPro" id="IPR054899">
    <property type="entry name" value="c3_cytochr_TmcA"/>
</dbReference>
<dbReference type="SUPFAM" id="SSF48695">
    <property type="entry name" value="Multiheme cytochromes"/>
    <property type="match status" value="1"/>
</dbReference>
<dbReference type="NCBIfam" id="NF045722">
    <property type="entry name" value="c3_cytochr_TmcA"/>
    <property type="match status" value="1"/>
</dbReference>
<dbReference type="InterPro" id="IPR002322">
    <property type="entry name" value="Cyt_c_III"/>
</dbReference>
<dbReference type="GO" id="GO:0020037">
    <property type="term" value="F:heme binding"/>
    <property type="evidence" value="ECO:0007669"/>
    <property type="project" value="InterPro"/>
</dbReference>
<keyword evidence="5 6" id="KW-0408">Iron</keyword>
<organism evidence="9 10">
    <name type="scientific">Fundidesulfovibrio magnetotacticus</name>
    <dbReference type="NCBI Taxonomy" id="2730080"/>
    <lineage>
        <taxon>Bacteria</taxon>
        <taxon>Pseudomonadati</taxon>
        <taxon>Thermodesulfobacteriota</taxon>
        <taxon>Desulfovibrionia</taxon>
        <taxon>Desulfovibrionales</taxon>
        <taxon>Desulfovibrionaceae</taxon>
        <taxon>Fundidesulfovibrio</taxon>
    </lineage>
</organism>
<evidence type="ECO:0000313" key="9">
    <source>
        <dbReference type="EMBL" id="GFK94469.1"/>
    </source>
</evidence>
<gene>
    <name evidence="9" type="ORF">NNJEOMEG_02314</name>
</gene>
<reference evidence="9 10" key="1">
    <citation type="submission" date="2020-04" db="EMBL/GenBank/DDBJ databases">
        <authorList>
            <consortium name="Desulfovibrio sp. FSS-1 genome sequencing consortium"/>
            <person name="Shimoshige H."/>
            <person name="Kobayashi H."/>
            <person name="Maekawa T."/>
        </authorList>
    </citation>
    <scope>NUCLEOTIDE SEQUENCE [LARGE SCALE GENOMIC DNA]</scope>
    <source>
        <strain evidence="9 10">SIID29052-01</strain>
    </source>
</reference>
<keyword evidence="4" id="KW-0249">Electron transport</keyword>
<feature type="binding site" description="axial binding residue" evidence="6">
    <location>
        <position position="124"/>
    </location>
    <ligand>
        <name>heme c</name>
        <dbReference type="ChEBI" id="CHEBI:61717"/>
        <label>1</label>
    </ligand>
    <ligandPart>
        <name>Fe</name>
        <dbReference type="ChEBI" id="CHEBI:18248"/>
    </ligandPart>
</feature>
<sequence>MNRKILTLCLALLAVSLLAGTLHSQDDMKQLADPAFTKASRPAVSFRHDEHNRKAKLEDCKACHHGLGKDGRIDPKADSSGTKCSDCHTVAGGGKGMPLMRAFHRQCGECHEAKGAGPVACGECHPRNPGK</sequence>
<dbReference type="Pfam" id="PF02085">
    <property type="entry name" value="Cytochrom_CIII"/>
    <property type="match status" value="1"/>
</dbReference>
<feature type="binding site" description="axial binding residue" evidence="6">
    <location>
        <position position="111"/>
    </location>
    <ligand>
        <name>heme c</name>
        <dbReference type="ChEBI" id="CHEBI:61717"/>
        <label>1</label>
    </ligand>
    <ligandPart>
        <name>Fe</name>
        <dbReference type="ChEBI" id="CHEBI:18248"/>
    </ligandPart>
</feature>
<feature type="binding site" description="covalent" evidence="6">
    <location>
        <position position="64"/>
    </location>
    <ligand>
        <name>heme c</name>
        <dbReference type="ChEBI" id="CHEBI:61717"/>
        <label>1</label>
    </ligand>
</feature>
<feature type="binding site" description="axial binding residue" evidence="6">
    <location>
        <position position="51"/>
    </location>
    <ligand>
        <name>heme c</name>
        <dbReference type="ChEBI" id="CHEBI:61717"/>
        <label>1</label>
    </ligand>
    <ligandPart>
        <name>Fe</name>
        <dbReference type="ChEBI" id="CHEBI:18248"/>
    </ligandPart>
</feature>
<feature type="binding site" description="axial binding residue" evidence="6">
    <location>
        <position position="107"/>
    </location>
    <ligand>
        <name>heme c</name>
        <dbReference type="ChEBI" id="CHEBI:61717"/>
        <label>1</label>
    </ligand>
    <ligandPart>
        <name>Fe</name>
        <dbReference type="ChEBI" id="CHEBI:18248"/>
    </ligandPart>
</feature>
<feature type="binding site" description="axial binding residue" evidence="6">
    <location>
        <position position="65"/>
    </location>
    <ligand>
        <name>heme c</name>
        <dbReference type="ChEBI" id="CHEBI:61717"/>
        <label>1</label>
    </ligand>
    <ligandPart>
        <name>Fe</name>
        <dbReference type="ChEBI" id="CHEBI:18248"/>
    </ligandPart>
</feature>
<evidence type="ECO:0000256" key="3">
    <source>
        <dbReference type="ARBA" id="ARBA00022723"/>
    </source>
</evidence>
<name>A0A6V8LWL5_9BACT</name>
<protein>
    <submittedName>
        <fullName evidence="9">Acidic cytochrome c3</fullName>
    </submittedName>
</protein>
<feature type="binding site" description="axial binding residue" evidence="6">
    <location>
        <position position="60"/>
    </location>
    <ligand>
        <name>heme c</name>
        <dbReference type="ChEBI" id="CHEBI:61717"/>
        <label>1</label>
    </ligand>
    <ligandPart>
        <name>Fe</name>
        <dbReference type="ChEBI" id="CHEBI:18248"/>
    </ligandPart>
</feature>
<evidence type="ECO:0000256" key="5">
    <source>
        <dbReference type="ARBA" id="ARBA00023004"/>
    </source>
</evidence>
<evidence type="ECO:0000256" key="6">
    <source>
        <dbReference type="PIRSR" id="PIRSR602322-1"/>
    </source>
</evidence>
<feature type="binding site" description="axial binding residue" evidence="6">
    <location>
        <position position="63"/>
    </location>
    <ligand>
        <name>heme c</name>
        <dbReference type="ChEBI" id="CHEBI:61717"/>
        <label>1</label>
    </ligand>
    <ligandPart>
        <name>Fe</name>
        <dbReference type="ChEBI" id="CHEBI:18248"/>
    </ligandPart>
</feature>
<feature type="binding site" description="axial binding residue" evidence="6">
    <location>
        <position position="121"/>
    </location>
    <ligand>
        <name>heme c</name>
        <dbReference type="ChEBI" id="CHEBI:61717"/>
        <label>1</label>
    </ligand>
    <ligandPart>
        <name>Fe</name>
        <dbReference type="ChEBI" id="CHEBI:18248"/>
    </ligandPart>
</feature>
<evidence type="ECO:0000256" key="1">
    <source>
        <dbReference type="ARBA" id="ARBA00022448"/>
    </source>
</evidence>
<dbReference type="CDD" id="cd08168">
    <property type="entry name" value="Cytochrom_C3"/>
    <property type="match status" value="1"/>
</dbReference>
<keyword evidence="10" id="KW-1185">Reference proteome</keyword>
<comment type="caution">
    <text evidence="9">The sequence shown here is derived from an EMBL/GenBank/DDBJ whole genome shotgun (WGS) entry which is preliminary data.</text>
</comment>
<dbReference type="PRINTS" id="PR00609">
    <property type="entry name" value="CYTOCHROMEC3"/>
</dbReference>
<keyword evidence="7" id="KW-0732">Signal</keyword>
<evidence type="ECO:0000259" key="8">
    <source>
        <dbReference type="Pfam" id="PF02085"/>
    </source>
</evidence>
<feature type="binding site" description="axial binding residue" evidence="6">
    <location>
        <position position="110"/>
    </location>
    <ligand>
        <name>heme c</name>
        <dbReference type="ChEBI" id="CHEBI:61717"/>
        <label>1</label>
    </ligand>
    <ligandPart>
        <name>Fe</name>
        <dbReference type="ChEBI" id="CHEBI:18248"/>
    </ligandPart>
</feature>
<evidence type="ECO:0000256" key="2">
    <source>
        <dbReference type="ARBA" id="ARBA00022617"/>
    </source>
</evidence>
<dbReference type="AlphaFoldDB" id="A0A6V8LWL5"/>
<accession>A0A6V8LWL5</accession>
<feature type="binding site" description="axial binding residue" evidence="6">
    <location>
        <position position="125"/>
    </location>
    <ligand>
        <name>heme c</name>
        <dbReference type="ChEBI" id="CHEBI:61717"/>
        <label>1</label>
    </ligand>
    <ligandPart>
        <name>Fe</name>
        <dbReference type="ChEBI" id="CHEBI:18248"/>
    </ligandPart>
</feature>
<evidence type="ECO:0000313" key="10">
    <source>
        <dbReference type="Proteomes" id="UP000494245"/>
    </source>
</evidence>
<keyword evidence="3 6" id="KW-0479">Metal-binding</keyword>
<feature type="domain" description="Class III cytochrome C" evidence="8">
    <location>
        <begin position="37"/>
        <end position="125"/>
    </location>
</feature>
<keyword evidence="1" id="KW-0813">Transport</keyword>
<feature type="chain" id="PRO_5028936510" evidence="7">
    <location>
        <begin position="20"/>
        <end position="131"/>
    </location>
</feature>
<reference evidence="9 10" key="2">
    <citation type="submission" date="2020-05" db="EMBL/GenBank/DDBJ databases">
        <title>Draft genome sequence of Desulfovibrio sp. strainFSS-1.</title>
        <authorList>
            <person name="Shimoshige H."/>
            <person name="Kobayashi H."/>
            <person name="Maekawa T."/>
        </authorList>
    </citation>
    <scope>NUCLEOTIDE SEQUENCE [LARGE SCALE GENOMIC DNA]</scope>
    <source>
        <strain evidence="9 10">SIID29052-01</strain>
    </source>
</reference>
<proteinExistence type="predicted"/>
<keyword evidence="2 6" id="KW-0349">Heme</keyword>
<feature type="binding site" description="axial binding residue" evidence="6">
    <location>
        <position position="48"/>
    </location>
    <ligand>
        <name>heme c</name>
        <dbReference type="ChEBI" id="CHEBI:61717"/>
        <label>1</label>
    </ligand>
    <ligandPart>
        <name>Fe</name>
        <dbReference type="ChEBI" id="CHEBI:18248"/>
    </ligandPart>
</feature>
<dbReference type="Proteomes" id="UP000494245">
    <property type="component" value="Unassembled WGS sequence"/>
</dbReference>
<dbReference type="InterPro" id="IPR020942">
    <property type="entry name" value="Cyt_c_III_dom"/>
</dbReference>
<dbReference type="Gene3D" id="3.90.10.10">
    <property type="entry name" value="Cytochrome C3"/>
    <property type="match status" value="1"/>
</dbReference>
<dbReference type="EMBL" id="BLTE01000010">
    <property type="protein sequence ID" value="GFK94469.1"/>
    <property type="molecule type" value="Genomic_DNA"/>
</dbReference>
<dbReference type="RefSeq" id="WP_173084580.1">
    <property type="nucleotide sequence ID" value="NZ_BLTE01000010.1"/>
</dbReference>
<dbReference type="GO" id="GO:0046872">
    <property type="term" value="F:metal ion binding"/>
    <property type="evidence" value="ECO:0007669"/>
    <property type="project" value="UniProtKB-KW"/>
</dbReference>